<dbReference type="KEGG" id="palo:E6C60_3137"/>
<dbReference type="RefSeq" id="WP_138226661.1">
    <property type="nucleotide sequence ID" value="NZ_CP040396.1"/>
</dbReference>
<dbReference type="PANTHER" id="PTHR48207">
    <property type="entry name" value="SUCCINATE--HYDROXYMETHYLGLUTARATE COA-TRANSFERASE"/>
    <property type="match status" value="1"/>
</dbReference>
<dbReference type="InterPro" id="IPR003673">
    <property type="entry name" value="CoA-Trfase_fam_III"/>
</dbReference>
<dbReference type="OrthoDB" id="9797653at2"/>
<dbReference type="Gene3D" id="3.30.1540.10">
    <property type="entry name" value="formyl-coa transferase, domain 3"/>
    <property type="match status" value="1"/>
</dbReference>
<evidence type="ECO:0000313" key="3">
    <source>
        <dbReference type="Proteomes" id="UP000300879"/>
    </source>
</evidence>
<dbReference type="Gene3D" id="3.40.50.10540">
    <property type="entry name" value="Crotonobetainyl-coa:carnitine coa-transferase, domain 1"/>
    <property type="match status" value="1"/>
</dbReference>
<dbReference type="AlphaFoldDB" id="A0A4P8XMR3"/>
<dbReference type="InterPro" id="IPR023606">
    <property type="entry name" value="CoA-Trfase_III_dom_1_sf"/>
</dbReference>
<gene>
    <name evidence="2" type="ORF">E6C60_3137</name>
</gene>
<evidence type="ECO:0000256" key="1">
    <source>
        <dbReference type="ARBA" id="ARBA00022679"/>
    </source>
</evidence>
<dbReference type="InterPro" id="IPR050483">
    <property type="entry name" value="CoA-transferase_III_domain"/>
</dbReference>
<keyword evidence="3" id="KW-1185">Reference proteome</keyword>
<reference evidence="2 3" key="1">
    <citation type="submission" date="2019-05" db="EMBL/GenBank/DDBJ databases">
        <authorList>
            <person name="Chen C."/>
        </authorList>
    </citation>
    <scope>NUCLEOTIDE SEQUENCE [LARGE SCALE GENOMIC DNA]</scope>
    <source>
        <strain evidence="2 3">HB172198</strain>
    </source>
</reference>
<dbReference type="InterPro" id="IPR044855">
    <property type="entry name" value="CoA-Trfase_III_dom3_sf"/>
</dbReference>
<dbReference type="GO" id="GO:0008410">
    <property type="term" value="F:CoA-transferase activity"/>
    <property type="evidence" value="ECO:0007669"/>
    <property type="project" value="TreeGrafter"/>
</dbReference>
<proteinExistence type="predicted"/>
<organism evidence="2 3">
    <name type="scientific">Paenibacillus algicola</name>
    <dbReference type="NCBI Taxonomy" id="2565926"/>
    <lineage>
        <taxon>Bacteria</taxon>
        <taxon>Bacillati</taxon>
        <taxon>Bacillota</taxon>
        <taxon>Bacilli</taxon>
        <taxon>Bacillales</taxon>
        <taxon>Paenibacillaceae</taxon>
        <taxon>Paenibacillus</taxon>
    </lineage>
</organism>
<dbReference type="Pfam" id="PF02515">
    <property type="entry name" value="CoA_transf_3"/>
    <property type="match status" value="1"/>
</dbReference>
<dbReference type="Proteomes" id="UP000300879">
    <property type="component" value="Chromosome"/>
</dbReference>
<dbReference type="EMBL" id="CP040396">
    <property type="protein sequence ID" value="QCT03848.1"/>
    <property type="molecule type" value="Genomic_DNA"/>
</dbReference>
<accession>A0A4P8XMR3</accession>
<dbReference type="PANTHER" id="PTHR48207:SF4">
    <property type="entry name" value="BLL6097 PROTEIN"/>
    <property type="match status" value="1"/>
</dbReference>
<dbReference type="SUPFAM" id="SSF89796">
    <property type="entry name" value="CoA-transferase family III (CaiB/BaiF)"/>
    <property type="match status" value="1"/>
</dbReference>
<keyword evidence="1" id="KW-0808">Transferase</keyword>
<sequence>MKLLEGIVVLDFSQYLAGPVSALRLADLGARVIKIERPNAGDGSRQLTLSNLRVDGESTVFQSMNRNKESYAANLKDPDDLAKIKKLIQQADIMIENFRPGSMHKLGLDYESVKALNPGIIYGSITGYGTEGPWKNKPGQDLLVQSMSGLTWLNGDGDQPPVPFGLATIDLHTSSMFVQAVLGLLYQREKTGVGGQVEISLMEAALDFQFEVLSAYINKEPRELQGRSQFRNAHAYLGAPYGIYETQDGHLALAMGSIIALGELLGRADLLQYTDQTSWFHERDEIKQRLNEHLKTRTTQHWLDILEPADYWCAEVLDWERALQHEGIQALDMFQEVVRPSGAVFKTTRYPARVNGHLLKHGKGAPPIGEDTSAINRDFGLERAAENAGGS</sequence>
<name>A0A4P8XMR3_9BACL</name>
<protein>
    <submittedName>
        <fullName evidence="2">L-carnitine dehydratase/bile acid-inducible protein F</fullName>
    </submittedName>
</protein>
<evidence type="ECO:0000313" key="2">
    <source>
        <dbReference type="EMBL" id="QCT03848.1"/>
    </source>
</evidence>